<dbReference type="STRING" id="1231391.GCA_000308195_02425"/>
<protein>
    <submittedName>
        <fullName evidence="2">Catechol 2,3-dioxygenase-like lactoylglutathione lyase family enzyme</fullName>
    </submittedName>
</protein>
<dbReference type="OrthoDB" id="8562712at2"/>
<dbReference type="SUPFAM" id="SSF54593">
    <property type="entry name" value="Glyoxalase/Bleomycin resistance protein/Dihydroxybiphenyl dioxygenase"/>
    <property type="match status" value="1"/>
</dbReference>
<dbReference type="RefSeq" id="WP_116517426.1">
    <property type="nucleotide sequence ID" value="NZ_JACCEX010000001.1"/>
</dbReference>
<dbReference type="PROSITE" id="PS51819">
    <property type="entry name" value="VOC"/>
    <property type="match status" value="1"/>
</dbReference>
<evidence type="ECO:0000259" key="1">
    <source>
        <dbReference type="PROSITE" id="PS51819"/>
    </source>
</evidence>
<name>A0A2U1CQR4_9BURK</name>
<keyword evidence="2" id="KW-0560">Oxidoreductase</keyword>
<evidence type="ECO:0000313" key="2">
    <source>
        <dbReference type="EMBL" id="PVY68225.1"/>
    </source>
</evidence>
<evidence type="ECO:0000313" key="3">
    <source>
        <dbReference type="Proteomes" id="UP000246145"/>
    </source>
</evidence>
<dbReference type="InterPro" id="IPR029068">
    <property type="entry name" value="Glyas_Bleomycin-R_OHBP_Dase"/>
</dbReference>
<dbReference type="InterPro" id="IPR004360">
    <property type="entry name" value="Glyas_Fos-R_dOase_dom"/>
</dbReference>
<keyword evidence="2" id="KW-0223">Dioxygenase</keyword>
<reference evidence="2 3" key="1">
    <citation type="submission" date="2018-04" db="EMBL/GenBank/DDBJ databases">
        <title>Genomic Encyclopedia of Type Strains, Phase IV (KMG-IV): sequencing the most valuable type-strain genomes for metagenomic binning, comparative biology and taxonomic classification.</title>
        <authorList>
            <person name="Goeker M."/>
        </authorList>
    </citation>
    <scope>NUCLEOTIDE SEQUENCE [LARGE SCALE GENOMIC DNA]</scope>
    <source>
        <strain evidence="2 3">DSM 10065</strain>
    </source>
</reference>
<gene>
    <name evidence="2" type="ORF">C7440_0616</name>
</gene>
<organism evidence="2 3">
    <name type="scientific">Pusillimonas noertemannii</name>
    <dbReference type="NCBI Taxonomy" id="305977"/>
    <lineage>
        <taxon>Bacteria</taxon>
        <taxon>Pseudomonadati</taxon>
        <taxon>Pseudomonadota</taxon>
        <taxon>Betaproteobacteria</taxon>
        <taxon>Burkholderiales</taxon>
        <taxon>Alcaligenaceae</taxon>
        <taxon>Pusillimonas</taxon>
    </lineage>
</organism>
<sequence length="152" mass="17014">MPIKRLDHYSIRTLDLDASLQFYTRIMGFTAGFRPPFDFPGHWLYNEEPYPASNGVVHLIGIDPGDKEGLVKYLGDRSPDSMSGGGAVDHMAFLATGVDDMRARLEKHKLPWRERDVPSLSILQLFLEDPSGVTIELNYPASEGPARQSPQQ</sequence>
<keyword evidence="3" id="KW-1185">Reference proteome</keyword>
<dbReference type="GO" id="GO:0016829">
    <property type="term" value="F:lyase activity"/>
    <property type="evidence" value="ECO:0007669"/>
    <property type="project" value="UniProtKB-KW"/>
</dbReference>
<dbReference type="PANTHER" id="PTHR46142:SF3">
    <property type="entry name" value="F18B13.24 PROTEIN"/>
    <property type="match status" value="1"/>
</dbReference>
<proteinExistence type="predicted"/>
<dbReference type="Proteomes" id="UP000246145">
    <property type="component" value="Unassembled WGS sequence"/>
</dbReference>
<dbReference type="Pfam" id="PF00903">
    <property type="entry name" value="Glyoxalase"/>
    <property type="match status" value="1"/>
</dbReference>
<dbReference type="Gene3D" id="3.10.180.10">
    <property type="entry name" value="2,3-Dihydroxybiphenyl 1,2-Dioxygenase, domain 1"/>
    <property type="match status" value="1"/>
</dbReference>
<accession>A0A2U1CQR4</accession>
<dbReference type="PANTHER" id="PTHR46142">
    <property type="match status" value="1"/>
</dbReference>
<dbReference type="InterPro" id="IPR037523">
    <property type="entry name" value="VOC_core"/>
</dbReference>
<dbReference type="EMBL" id="QEKO01000001">
    <property type="protein sequence ID" value="PVY68225.1"/>
    <property type="molecule type" value="Genomic_DNA"/>
</dbReference>
<dbReference type="GO" id="GO:0051213">
    <property type="term" value="F:dioxygenase activity"/>
    <property type="evidence" value="ECO:0007669"/>
    <property type="project" value="UniProtKB-KW"/>
</dbReference>
<keyword evidence="2" id="KW-0456">Lyase</keyword>
<dbReference type="AlphaFoldDB" id="A0A2U1CQR4"/>
<feature type="domain" description="VOC" evidence="1">
    <location>
        <begin position="5"/>
        <end position="140"/>
    </location>
</feature>
<comment type="caution">
    <text evidence="2">The sequence shown here is derived from an EMBL/GenBank/DDBJ whole genome shotgun (WGS) entry which is preliminary data.</text>
</comment>